<evidence type="ECO:0000313" key="3">
    <source>
        <dbReference type="EMBL" id="NGM24049.1"/>
    </source>
</evidence>
<keyword evidence="4" id="KW-1185">Reference proteome</keyword>
<dbReference type="RefSeq" id="WP_164697964.1">
    <property type="nucleotide sequence ID" value="NZ_JAAIKB010000023.1"/>
</dbReference>
<dbReference type="GO" id="GO:0032259">
    <property type="term" value="P:methylation"/>
    <property type="evidence" value="ECO:0007669"/>
    <property type="project" value="UniProtKB-KW"/>
</dbReference>
<proteinExistence type="predicted"/>
<feature type="compositionally biased region" description="Pro residues" evidence="1">
    <location>
        <begin position="119"/>
        <end position="147"/>
    </location>
</feature>
<dbReference type="Pfam" id="PF08241">
    <property type="entry name" value="Methyltransf_11"/>
    <property type="match status" value="1"/>
</dbReference>
<dbReference type="AlphaFoldDB" id="A0A6M1LVI7"/>
<dbReference type="Proteomes" id="UP000475385">
    <property type="component" value="Unassembled WGS sequence"/>
</dbReference>
<gene>
    <name evidence="3" type="ORF">G3576_28850</name>
</gene>
<dbReference type="EMBL" id="JAAIKB010000023">
    <property type="protein sequence ID" value="NGM24049.1"/>
    <property type="molecule type" value="Genomic_DNA"/>
</dbReference>
<dbReference type="CDD" id="cd02440">
    <property type="entry name" value="AdoMet_MTases"/>
    <property type="match status" value="1"/>
</dbReference>
<sequence>MSFPHDDKPWAATAEFLRSRLAPPDRVLAPDLFRFVIPRAERYSAAEDAAPRAFTWIVVHKGQLTEIPRPFLKALTGAARPIFANEVFVVFATAPGPKDKDLGDTAHVRAFHAYRDALPPEPPKPSPASPPPAAAPAPSPASVPIPRPARGFAKPEFRDAPPRPWLAPGGVPGQARERAFQDETDRLIADYLGTGSGLAVLDIGCGGGRLGGLLPDAALVAGIDIAEPALSRALTRHPARSPFAFARMDATRLGFADATFDAALMIDTLDVLADPATALAEAARVLAQGGRLMVTAHNKDSLPMRALRRLDLPVPAGGFSVQEVTGMLRAVGLTVIRSDGIFLSPGWALPGASAGLAPLEEEPEFVEAARLLGRRAGPDYALAFALLARKT</sequence>
<evidence type="ECO:0000259" key="2">
    <source>
        <dbReference type="Pfam" id="PF08241"/>
    </source>
</evidence>
<dbReference type="InterPro" id="IPR029063">
    <property type="entry name" value="SAM-dependent_MTases_sf"/>
</dbReference>
<keyword evidence="3" id="KW-0808">Transferase</keyword>
<dbReference type="Gene3D" id="3.40.50.150">
    <property type="entry name" value="Vaccinia Virus protein VP39"/>
    <property type="match status" value="1"/>
</dbReference>
<reference evidence="3 4" key="2">
    <citation type="submission" date="2020-03" db="EMBL/GenBank/DDBJ databases">
        <title>Roseomonas stagni sp. nov., isolated from pond water in Japan.</title>
        <authorList>
            <person name="Furuhata K."/>
            <person name="Miyamoto H."/>
            <person name="Goto K."/>
        </authorList>
    </citation>
    <scope>NUCLEOTIDE SEQUENCE [LARGE SCALE GENOMIC DNA]</scope>
    <source>
        <strain evidence="3 4">PeD5</strain>
    </source>
</reference>
<evidence type="ECO:0000313" key="4">
    <source>
        <dbReference type="Proteomes" id="UP000475385"/>
    </source>
</evidence>
<protein>
    <submittedName>
        <fullName evidence="3">Class I SAM-dependent methyltransferase</fullName>
    </submittedName>
</protein>
<feature type="domain" description="Methyltransferase type 11" evidence="2">
    <location>
        <begin position="201"/>
        <end position="293"/>
    </location>
</feature>
<dbReference type="GO" id="GO:0008757">
    <property type="term" value="F:S-adenosylmethionine-dependent methyltransferase activity"/>
    <property type="evidence" value="ECO:0007669"/>
    <property type="project" value="InterPro"/>
</dbReference>
<reference evidence="3 4" key="1">
    <citation type="submission" date="2020-02" db="EMBL/GenBank/DDBJ databases">
        <authorList>
            <person name="Kim H.M."/>
            <person name="Jeon C.O."/>
        </authorList>
    </citation>
    <scope>NUCLEOTIDE SEQUENCE [LARGE SCALE GENOMIC DNA]</scope>
    <source>
        <strain evidence="3 4">PeD5</strain>
    </source>
</reference>
<dbReference type="SUPFAM" id="SSF53335">
    <property type="entry name" value="S-adenosyl-L-methionine-dependent methyltransferases"/>
    <property type="match status" value="1"/>
</dbReference>
<dbReference type="PANTHER" id="PTHR42912">
    <property type="entry name" value="METHYLTRANSFERASE"/>
    <property type="match status" value="1"/>
</dbReference>
<name>A0A6M1LVI7_9PROT</name>
<accession>A0A6M1LVI7</accession>
<evidence type="ECO:0000256" key="1">
    <source>
        <dbReference type="SAM" id="MobiDB-lite"/>
    </source>
</evidence>
<organism evidence="3 4">
    <name type="scientific">Falsiroseomonas algicola</name>
    <dbReference type="NCBI Taxonomy" id="2716930"/>
    <lineage>
        <taxon>Bacteria</taxon>
        <taxon>Pseudomonadati</taxon>
        <taxon>Pseudomonadota</taxon>
        <taxon>Alphaproteobacteria</taxon>
        <taxon>Acetobacterales</taxon>
        <taxon>Roseomonadaceae</taxon>
        <taxon>Falsiroseomonas</taxon>
    </lineage>
</organism>
<feature type="region of interest" description="Disordered" evidence="1">
    <location>
        <begin position="116"/>
        <end position="175"/>
    </location>
</feature>
<keyword evidence="3" id="KW-0489">Methyltransferase</keyword>
<comment type="caution">
    <text evidence="3">The sequence shown here is derived from an EMBL/GenBank/DDBJ whole genome shotgun (WGS) entry which is preliminary data.</text>
</comment>
<dbReference type="PANTHER" id="PTHR42912:SF99">
    <property type="entry name" value="METHYLTRANSFERASE TYPE 12 DOMAIN-CONTAINING PROTEIN"/>
    <property type="match status" value="1"/>
</dbReference>
<dbReference type="InterPro" id="IPR013216">
    <property type="entry name" value="Methyltransf_11"/>
</dbReference>
<dbReference type="InterPro" id="IPR050508">
    <property type="entry name" value="Methyltransf_Superfamily"/>
</dbReference>